<dbReference type="EMBL" id="KN847547">
    <property type="protein sequence ID" value="KIW02940.1"/>
    <property type="molecule type" value="Genomic_DNA"/>
</dbReference>
<proteinExistence type="predicted"/>
<dbReference type="OrthoDB" id="74460at2759"/>
<dbReference type="VEuPathDB" id="FungiDB:PV09_05986"/>
<dbReference type="InParanoid" id="A0A0D2A8P8"/>
<dbReference type="RefSeq" id="XP_016212809.1">
    <property type="nucleotide sequence ID" value="XM_016359560.1"/>
</dbReference>
<sequence length="806" mass="89037">MPSLSKAWRRISHSQPSPRTKAGSEESSNASIRSKHANKSTNTLDTASADSNSTTPPTSVSNPDLSAGASEATLTPRRPPMTANGTNRYSVLSSNGFPQARVSPLAPIITSISDGSATHQKVLLVRGQIGSLEALGDLHLSSSHPHRTYNGLVHIFSHQGSFPVYSVPVVESRFKALIHLQAGRNTLRFEFEKARSSHGVLPGEHVSWLNLNYIPLNASPPLHLAILVAADSEEKFDAPPHRVAAEGNDLEVAKRKYRMAAYLWQAYTADQMQRNGFLSRCFRLEEEWQPSTLGGFEDPQPWRSEARIHVIRLKQTVAELRNPEYAQQNPNAKESGKLFEIAMQACKEHFKCVPNGQKQYVSAMFLDSHWDPNLNLLTGHAALGGGDGESLQLAIFGSHLLYSYPMCIQHVIPAFNDCTPTDTRYVCNDCGDCGSSWEAANVGIGAHMHEVGHLFGLPHRPSGVMMRDYVKLNRTFTVGEPFSTRTRSPGKKFLPREEECAWSRLDCLRFRYHPCFRHTTDRYTPVEGGIQVWGIADEVTATSDAGIAWVEIYADDDEMCYAWKEYLPRRPMQGSESPRSDQCPRTVRLVEAELREHLKQQLPANKKKFSKIRLQICSTTNVQLTIDDLGKLTDKSSLVKIPNGQKAYRSGKLGLGAMEGSKPQELVLESAYLKVKEKDILGNEVVKAKVVRSVRVYHGLALDGIEFCHEDGTSQLFGSRGGKPGGDEFVLDTRIGETIAGFYVRAGAWIDAIQIITTMTGRKSPIYGNPTGGSGHTLIPPNGYRVMGIAGSCGQWVDSFQLIIGR</sequence>
<name>A0A0D2A8P8_9PEZI</name>
<dbReference type="HOGENOM" id="CLU_009601_2_1_1"/>
<dbReference type="AlphaFoldDB" id="A0A0D2A8P8"/>
<dbReference type="InterPro" id="IPR001229">
    <property type="entry name" value="Jacalin-like_lectin_dom"/>
</dbReference>
<dbReference type="GeneID" id="27313959"/>
<reference evidence="3 4" key="1">
    <citation type="submission" date="2015-01" db="EMBL/GenBank/DDBJ databases">
        <title>The Genome Sequence of Ochroconis gallopava CBS43764.</title>
        <authorList>
            <consortium name="The Broad Institute Genomics Platform"/>
            <person name="Cuomo C."/>
            <person name="de Hoog S."/>
            <person name="Gorbushina A."/>
            <person name="Stielow B."/>
            <person name="Teixiera M."/>
            <person name="Abouelleil A."/>
            <person name="Chapman S.B."/>
            <person name="Priest M."/>
            <person name="Young S.K."/>
            <person name="Wortman J."/>
            <person name="Nusbaum C."/>
            <person name="Birren B."/>
        </authorList>
    </citation>
    <scope>NUCLEOTIDE SEQUENCE [LARGE SCALE GENOMIC DNA]</scope>
    <source>
        <strain evidence="3 4">CBS 43764</strain>
    </source>
</reference>
<dbReference type="Proteomes" id="UP000053259">
    <property type="component" value="Unassembled WGS sequence"/>
</dbReference>
<evidence type="ECO:0000256" key="1">
    <source>
        <dbReference type="SAM" id="MobiDB-lite"/>
    </source>
</evidence>
<evidence type="ECO:0000313" key="4">
    <source>
        <dbReference type="Proteomes" id="UP000053259"/>
    </source>
</evidence>
<gene>
    <name evidence="3" type="ORF">PV09_05986</name>
</gene>
<feature type="region of interest" description="Disordered" evidence="1">
    <location>
        <begin position="1"/>
        <end position="90"/>
    </location>
</feature>
<dbReference type="PANTHER" id="PTHR21054">
    <property type="entry name" value="ZINC METALLOPROTEINASE-RELATED"/>
    <property type="match status" value="1"/>
</dbReference>
<feature type="domain" description="Jacalin-type lectin" evidence="2">
    <location>
        <begin position="663"/>
        <end position="806"/>
    </location>
</feature>
<dbReference type="GO" id="GO:0005737">
    <property type="term" value="C:cytoplasm"/>
    <property type="evidence" value="ECO:0007669"/>
    <property type="project" value="TreeGrafter"/>
</dbReference>
<feature type="compositionally biased region" description="Polar residues" evidence="1">
    <location>
        <begin position="39"/>
        <end position="50"/>
    </location>
</feature>
<evidence type="ECO:0000259" key="2">
    <source>
        <dbReference type="PROSITE" id="PS51752"/>
    </source>
</evidence>
<protein>
    <recommendedName>
        <fullName evidence="2">Jacalin-type lectin domain-containing protein</fullName>
    </recommendedName>
</protein>
<dbReference type="Pfam" id="PF12044">
    <property type="entry name" value="Metallopep"/>
    <property type="match status" value="1"/>
</dbReference>
<evidence type="ECO:0000313" key="3">
    <source>
        <dbReference type="EMBL" id="KIW02940.1"/>
    </source>
</evidence>
<dbReference type="PROSITE" id="PS51752">
    <property type="entry name" value="JACALIN_LECTIN"/>
    <property type="match status" value="1"/>
</dbReference>
<dbReference type="FunCoup" id="A0A0D2A8P8">
    <property type="interactions" value="42"/>
</dbReference>
<dbReference type="Gene3D" id="2.100.10.30">
    <property type="entry name" value="Jacalin-like lectin domain"/>
    <property type="match status" value="1"/>
</dbReference>
<dbReference type="Pfam" id="PF01419">
    <property type="entry name" value="Jacalin"/>
    <property type="match status" value="1"/>
</dbReference>
<dbReference type="InterPro" id="IPR053002">
    <property type="entry name" value="Metalloproteinase_M10B"/>
</dbReference>
<dbReference type="SUPFAM" id="SSF51101">
    <property type="entry name" value="Mannose-binding lectins"/>
    <property type="match status" value="1"/>
</dbReference>
<dbReference type="InterPro" id="IPR021917">
    <property type="entry name" value="Unchr_Zn-peptidase-like"/>
</dbReference>
<organism evidence="3 4">
    <name type="scientific">Verruconis gallopava</name>
    <dbReference type="NCBI Taxonomy" id="253628"/>
    <lineage>
        <taxon>Eukaryota</taxon>
        <taxon>Fungi</taxon>
        <taxon>Dikarya</taxon>
        <taxon>Ascomycota</taxon>
        <taxon>Pezizomycotina</taxon>
        <taxon>Dothideomycetes</taxon>
        <taxon>Pleosporomycetidae</taxon>
        <taxon>Venturiales</taxon>
        <taxon>Sympoventuriaceae</taxon>
        <taxon>Verruconis</taxon>
    </lineage>
</organism>
<dbReference type="InterPro" id="IPR036404">
    <property type="entry name" value="Jacalin-like_lectin_dom_sf"/>
</dbReference>
<dbReference type="PANTHER" id="PTHR21054:SF2">
    <property type="entry name" value="MIP04191P"/>
    <property type="match status" value="1"/>
</dbReference>
<feature type="compositionally biased region" description="Low complexity" evidence="1">
    <location>
        <begin position="51"/>
        <end position="63"/>
    </location>
</feature>
<keyword evidence="4" id="KW-1185">Reference proteome</keyword>
<accession>A0A0D2A8P8</accession>